<gene>
    <name evidence="1" type="ORF">K5L39_13965</name>
</gene>
<organism evidence="1 2">
    <name type="scientific">[Mycobacterium] vasticus</name>
    <dbReference type="NCBI Taxonomy" id="2875777"/>
    <lineage>
        <taxon>Bacteria</taxon>
        <taxon>Bacillati</taxon>
        <taxon>Actinomycetota</taxon>
        <taxon>Actinomycetes</taxon>
        <taxon>Mycobacteriales</taxon>
        <taxon>Mycobacteriaceae</taxon>
        <taxon>Mycolicibacter</taxon>
    </lineage>
</organism>
<keyword evidence="2" id="KW-1185">Reference proteome</keyword>
<proteinExistence type="predicted"/>
<protein>
    <recommendedName>
        <fullName evidence="3">DUF4185 domain-containing protein</fullName>
    </recommendedName>
</protein>
<reference evidence="1 2" key="1">
    <citation type="submission" date="2023-12" db="EMBL/GenBank/DDBJ databases">
        <title>Description of new species of Mycobacterium terrae complex isolated from sewage at the Sao Paulo Zoological Park Foundation in Brazil.</title>
        <authorList>
            <person name="Romagnoli C.L."/>
            <person name="Conceicao E.C."/>
            <person name="Machado E."/>
            <person name="Barreto L.B.P.F."/>
            <person name="Sharma A."/>
            <person name="Silva N.M."/>
            <person name="Marques L.E."/>
            <person name="Juliana M.A."/>
            <person name="Lourenco M.C.S."/>
            <person name="Digiampietri L.A."/>
            <person name="Suffys P.N."/>
            <person name="Viana-Niero C."/>
        </authorList>
    </citation>
    <scope>NUCLEOTIDE SEQUENCE [LARGE SCALE GENOMIC DNA]</scope>
    <source>
        <strain evidence="1 2">MYC017</strain>
    </source>
</reference>
<name>A0ABU5YYS6_9MYCO</name>
<dbReference type="RefSeq" id="WP_225398665.1">
    <property type="nucleotide sequence ID" value="NZ_JAYJJQ010000012.1"/>
</dbReference>
<sequence>MAEFHQWADPEFRGATRQLGDFAGSPVVGVAAHTPNASFSGRTVMGMATGSQYLFGTLRTDDGQIYAPVRQFNNDVAINFMLYTGEDGKDYAYEPTSKKAHQGLVDLGERDGKWGFWRAEKQPRSLYLADETSGYWHERGFLDLTGVAQVGAAQVAVPDVETPLFYLTRCFLVDSGECMGQRVRGFIFHDTMYLAPNQGWTQTRYVKELELVWAEFATEFEDGSVHYGHLCSGAGNFAFAVIQRTDGPPVITNQVRAEYSLDAQGFTESVSFDVGDGQWWDWTPTGDGGRMPHSPYAAGPYWREGYMRPRGDTRKITASSCWMECYAQRLGAES</sequence>
<dbReference type="EMBL" id="JAYJJQ010000012">
    <property type="protein sequence ID" value="MEB3070292.1"/>
    <property type="molecule type" value="Genomic_DNA"/>
</dbReference>
<comment type="caution">
    <text evidence="1">The sequence shown here is derived from an EMBL/GenBank/DDBJ whole genome shotgun (WGS) entry which is preliminary data.</text>
</comment>
<evidence type="ECO:0008006" key="3">
    <source>
        <dbReference type="Google" id="ProtNLM"/>
    </source>
</evidence>
<evidence type="ECO:0000313" key="2">
    <source>
        <dbReference type="Proteomes" id="UP001299283"/>
    </source>
</evidence>
<evidence type="ECO:0000313" key="1">
    <source>
        <dbReference type="EMBL" id="MEB3070292.1"/>
    </source>
</evidence>
<accession>A0ABU5YYS6</accession>
<dbReference type="Proteomes" id="UP001299283">
    <property type="component" value="Unassembled WGS sequence"/>
</dbReference>